<dbReference type="Pfam" id="PF00201">
    <property type="entry name" value="UDPGT"/>
    <property type="match status" value="1"/>
</dbReference>
<dbReference type="SUPFAM" id="SSF53756">
    <property type="entry name" value="UDP-Glycosyltransferase/glycogen phosphorylase"/>
    <property type="match status" value="1"/>
</dbReference>
<dbReference type="CDD" id="cd03784">
    <property type="entry name" value="GT1_Gtf-like"/>
    <property type="match status" value="1"/>
</dbReference>
<name>A0AA87ZC93_FICCA</name>
<evidence type="ECO:0000256" key="1">
    <source>
        <dbReference type="ARBA" id="ARBA00022676"/>
    </source>
</evidence>
<keyword evidence="1" id="KW-0328">Glycosyltransferase</keyword>
<keyword evidence="4" id="KW-1185">Reference proteome</keyword>
<sequence>MFRLHAFDVANELNILPYVFYYCNSLSLSYVFHLPKLDETTTCEYRDLPEPVKLPGLILNTFVDLEPGALKALKEGFYNNPPVYPVGPVVQTGSSGFDEYLGWLDKHLQGSVLFVSFGSSGTLLQEQMTELAFGLEMRFLERARDVGLVVSSWAPLVPVLSHGSTGGFLSTLESIVHGVHLIAWPLYAEQRTKAVSLAEDEKVAIRVKVNYKGLVGREEIVGCVRELMEGVLEGKLIIERMRKLKEKASLALSEPGSSTKSLTNVAQMWVNNNLNS</sequence>
<accession>A0AA87ZC93</accession>
<comment type="caution">
    <text evidence="3">The sequence shown here is derived from an EMBL/GenBank/DDBJ whole genome shotgun (WGS) entry which is preliminary data.</text>
</comment>
<dbReference type="Gene3D" id="3.40.50.2000">
    <property type="entry name" value="Glycogen Phosphorylase B"/>
    <property type="match status" value="4"/>
</dbReference>
<proteinExistence type="predicted"/>
<evidence type="ECO:0000313" key="3">
    <source>
        <dbReference type="EMBL" id="GMN32257.1"/>
    </source>
</evidence>
<evidence type="ECO:0000256" key="2">
    <source>
        <dbReference type="ARBA" id="ARBA00022679"/>
    </source>
</evidence>
<dbReference type="AlphaFoldDB" id="A0AA87ZC93"/>
<gene>
    <name evidence="3" type="ORF">TIFTF001_003595</name>
</gene>
<reference evidence="3" key="1">
    <citation type="submission" date="2023-07" db="EMBL/GenBank/DDBJ databases">
        <title>draft genome sequence of fig (Ficus carica).</title>
        <authorList>
            <person name="Takahashi T."/>
            <person name="Nishimura K."/>
        </authorList>
    </citation>
    <scope>NUCLEOTIDE SEQUENCE</scope>
</reference>
<protein>
    <submittedName>
        <fullName evidence="3">Uncharacterized protein</fullName>
    </submittedName>
</protein>
<keyword evidence="2" id="KW-0808">Transferase</keyword>
<dbReference type="EMBL" id="BTGU01000003">
    <property type="protein sequence ID" value="GMN32257.1"/>
    <property type="molecule type" value="Genomic_DNA"/>
</dbReference>
<dbReference type="GO" id="GO:0008194">
    <property type="term" value="F:UDP-glycosyltransferase activity"/>
    <property type="evidence" value="ECO:0007669"/>
    <property type="project" value="InterPro"/>
</dbReference>
<dbReference type="PANTHER" id="PTHR48046">
    <property type="entry name" value="UDP-GLYCOSYLTRANSFERASE 72E1"/>
    <property type="match status" value="1"/>
</dbReference>
<dbReference type="Proteomes" id="UP001187192">
    <property type="component" value="Unassembled WGS sequence"/>
</dbReference>
<dbReference type="PANTHER" id="PTHR48046:SF1">
    <property type="entry name" value="GLYCOSYLTRANSFERASE-RELATED"/>
    <property type="match status" value="1"/>
</dbReference>
<evidence type="ECO:0000313" key="4">
    <source>
        <dbReference type="Proteomes" id="UP001187192"/>
    </source>
</evidence>
<dbReference type="InterPro" id="IPR002213">
    <property type="entry name" value="UDP_glucos_trans"/>
</dbReference>
<organism evidence="3 4">
    <name type="scientific">Ficus carica</name>
    <name type="common">Common fig</name>
    <dbReference type="NCBI Taxonomy" id="3494"/>
    <lineage>
        <taxon>Eukaryota</taxon>
        <taxon>Viridiplantae</taxon>
        <taxon>Streptophyta</taxon>
        <taxon>Embryophyta</taxon>
        <taxon>Tracheophyta</taxon>
        <taxon>Spermatophyta</taxon>
        <taxon>Magnoliopsida</taxon>
        <taxon>eudicotyledons</taxon>
        <taxon>Gunneridae</taxon>
        <taxon>Pentapetalae</taxon>
        <taxon>rosids</taxon>
        <taxon>fabids</taxon>
        <taxon>Rosales</taxon>
        <taxon>Moraceae</taxon>
        <taxon>Ficeae</taxon>
        <taxon>Ficus</taxon>
    </lineage>
</organism>